<gene>
    <name evidence="11" type="ORF">CANARDRAFT_6077</name>
</gene>
<dbReference type="STRING" id="983967.A0A1E4T714"/>
<evidence type="ECO:0000256" key="9">
    <source>
        <dbReference type="RuleBase" id="RU367148"/>
    </source>
</evidence>
<evidence type="ECO:0000256" key="10">
    <source>
        <dbReference type="SAM" id="Coils"/>
    </source>
</evidence>
<dbReference type="OrthoDB" id="199717at2759"/>
<evidence type="ECO:0000313" key="12">
    <source>
        <dbReference type="Proteomes" id="UP000094801"/>
    </source>
</evidence>
<keyword evidence="7 9" id="KW-0508">mRNA splicing</keyword>
<keyword evidence="12" id="KW-1185">Reference proteome</keyword>
<keyword evidence="10" id="KW-0175">Coiled coil</keyword>
<dbReference type="AlphaFoldDB" id="A0A1E4T714"/>
<comment type="function">
    <text evidence="1 9">Involved in pre-mRNA splicing.</text>
</comment>
<dbReference type="PANTHER" id="PTHR13264">
    <property type="entry name" value="GCIP-INTERACTING PROTEIN P29"/>
    <property type="match status" value="1"/>
</dbReference>
<protein>
    <recommendedName>
        <fullName evidence="4 9">Pre-mRNA-splicing factor SYF2</fullName>
    </recommendedName>
</protein>
<dbReference type="GO" id="GO:0071013">
    <property type="term" value="C:catalytic step 2 spliceosome"/>
    <property type="evidence" value="ECO:0007669"/>
    <property type="project" value="TreeGrafter"/>
</dbReference>
<name>A0A1E4T714_9ASCO</name>
<comment type="subcellular location">
    <subcellularLocation>
        <location evidence="2 9">Nucleus</location>
    </subcellularLocation>
</comment>
<dbReference type="Pfam" id="PF08231">
    <property type="entry name" value="SYF2"/>
    <property type="match status" value="1"/>
</dbReference>
<evidence type="ECO:0000256" key="3">
    <source>
        <dbReference type="ARBA" id="ARBA00010028"/>
    </source>
</evidence>
<dbReference type="GO" id="GO:0071014">
    <property type="term" value="C:post-mRNA release spliceosomal complex"/>
    <property type="evidence" value="ECO:0007669"/>
    <property type="project" value="TreeGrafter"/>
</dbReference>
<dbReference type="PANTHER" id="PTHR13264:SF5">
    <property type="entry name" value="PRE-MRNA-SPLICING FACTOR SYF2"/>
    <property type="match status" value="1"/>
</dbReference>
<keyword evidence="5 9" id="KW-0507">mRNA processing</keyword>
<evidence type="ECO:0000256" key="6">
    <source>
        <dbReference type="ARBA" id="ARBA00022728"/>
    </source>
</evidence>
<sequence length="232" mass="27738">MSSDRLKRLKELKNLKNQSIKDNKKELYQDYEKKKLDLNKLQKLKDKKLKATEELNELELNSKGIDYNRLKNMNYTISQDEDWNLKLENDKNVKDMREFQNYKQLAEQTYLKKLKLKSKSKSKDSNNDDDDDDLKNYEIQIRLYNDLKKLGYSEEEIITKLTNDSKLNDLIVQLKETDEKSYKKRKIKSGDDGNDDVGFINDKNKQFNDKLNRHYDKYLDDLKDDIKRGSSI</sequence>
<evidence type="ECO:0000256" key="1">
    <source>
        <dbReference type="ARBA" id="ARBA00003777"/>
    </source>
</evidence>
<evidence type="ECO:0000313" key="11">
    <source>
        <dbReference type="EMBL" id="ODV87550.1"/>
    </source>
</evidence>
<evidence type="ECO:0000256" key="7">
    <source>
        <dbReference type="ARBA" id="ARBA00023187"/>
    </source>
</evidence>
<evidence type="ECO:0000256" key="2">
    <source>
        <dbReference type="ARBA" id="ARBA00004123"/>
    </source>
</evidence>
<dbReference type="GO" id="GO:0000974">
    <property type="term" value="C:Prp19 complex"/>
    <property type="evidence" value="ECO:0007669"/>
    <property type="project" value="TreeGrafter"/>
</dbReference>
<evidence type="ECO:0000256" key="4">
    <source>
        <dbReference type="ARBA" id="ARBA00014745"/>
    </source>
</evidence>
<organism evidence="11 12">
    <name type="scientific">[Candida] arabinofermentans NRRL YB-2248</name>
    <dbReference type="NCBI Taxonomy" id="983967"/>
    <lineage>
        <taxon>Eukaryota</taxon>
        <taxon>Fungi</taxon>
        <taxon>Dikarya</taxon>
        <taxon>Ascomycota</taxon>
        <taxon>Saccharomycotina</taxon>
        <taxon>Pichiomycetes</taxon>
        <taxon>Pichiales</taxon>
        <taxon>Pichiaceae</taxon>
        <taxon>Ogataea</taxon>
        <taxon>Ogataea/Candida clade</taxon>
    </lineage>
</organism>
<reference evidence="12" key="1">
    <citation type="submission" date="2016-04" db="EMBL/GenBank/DDBJ databases">
        <title>Comparative genomics of biotechnologically important yeasts.</title>
        <authorList>
            <consortium name="DOE Joint Genome Institute"/>
            <person name="Riley R."/>
            <person name="Haridas S."/>
            <person name="Wolfe K.H."/>
            <person name="Lopes M.R."/>
            <person name="Hittinger C.T."/>
            <person name="Goker M."/>
            <person name="Salamov A."/>
            <person name="Wisecaver J."/>
            <person name="Long T.M."/>
            <person name="Aerts A.L."/>
            <person name="Barry K."/>
            <person name="Choi C."/>
            <person name="Clum A."/>
            <person name="Coughlan A.Y."/>
            <person name="Deshpande S."/>
            <person name="Douglass A.P."/>
            <person name="Hanson S.J."/>
            <person name="Klenk H.-P."/>
            <person name="Labutti K."/>
            <person name="Lapidus A."/>
            <person name="Lindquist E."/>
            <person name="Lipzen A."/>
            <person name="Meier-Kolthoff J.P."/>
            <person name="Ohm R.A."/>
            <person name="Otillar R.P."/>
            <person name="Pangilinan J."/>
            <person name="Peng Y."/>
            <person name="Rokas A."/>
            <person name="Rosa C.A."/>
            <person name="Scheuner C."/>
            <person name="Sibirny A.A."/>
            <person name="Slot J.C."/>
            <person name="Stielow J.B."/>
            <person name="Sun H."/>
            <person name="Kurtzman C.P."/>
            <person name="Blackwell M."/>
            <person name="Grigoriev I.V."/>
            <person name="Jeffries T.W."/>
        </authorList>
    </citation>
    <scope>NUCLEOTIDE SEQUENCE [LARGE SCALE GENOMIC DNA]</scope>
    <source>
        <strain evidence="12">NRRL YB-2248</strain>
    </source>
</reference>
<proteinExistence type="inferred from homology"/>
<comment type="similarity">
    <text evidence="3 9">Belongs to the SYF2 family.</text>
</comment>
<dbReference type="EMBL" id="KV453848">
    <property type="protein sequence ID" value="ODV87550.1"/>
    <property type="molecule type" value="Genomic_DNA"/>
</dbReference>
<keyword evidence="8 9" id="KW-0539">Nucleus</keyword>
<comment type="subunit">
    <text evidence="9">May be part of a spliceosome complex.</text>
</comment>
<feature type="coiled-coil region" evidence="10">
    <location>
        <begin position="6"/>
        <end position="61"/>
    </location>
</feature>
<keyword evidence="6 9" id="KW-0747">Spliceosome</keyword>
<evidence type="ECO:0000256" key="5">
    <source>
        <dbReference type="ARBA" id="ARBA00022664"/>
    </source>
</evidence>
<evidence type="ECO:0000256" key="8">
    <source>
        <dbReference type="ARBA" id="ARBA00023242"/>
    </source>
</evidence>
<dbReference type="GO" id="GO:0000398">
    <property type="term" value="P:mRNA splicing, via spliceosome"/>
    <property type="evidence" value="ECO:0007669"/>
    <property type="project" value="UniProtKB-UniRule"/>
</dbReference>
<dbReference type="InterPro" id="IPR013260">
    <property type="entry name" value="mRNA_splic_SYF2"/>
</dbReference>
<accession>A0A1E4T714</accession>
<dbReference type="Proteomes" id="UP000094801">
    <property type="component" value="Unassembled WGS sequence"/>
</dbReference>